<comment type="subcellular location">
    <subcellularLocation>
        <location evidence="1">Periplasm</location>
    </subcellularLocation>
</comment>
<dbReference type="PANTHER" id="PTHR30024">
    <property type="entry name" value="ALIPHATIC SULFONATES-BINDING PROTEIN-RELATED"/>
    <property type="match status" value="1"/>
</dbReference>
<evidence type="ECO:0000313" key="5">
    <source>
        <dbReference type="Proteomes" id="UP000448292"/>
    </source>
</evidence>
<dbReference type="SUPFAM" id="SSF53850">
    <property type="entry name" value="Periplasmic binding protein-like II"/>
    <property type="match status" value="1"/>
</dbReference>
<evidence type="ECO:0000313" key="4">
    <source>
        <dbReference type="EMBL" id="TVM17926.1"/>
    </source>
</evidence>
<protein>
    <recommendedName>
        <fullName evidence="6">Phosphate/phosphite/phosphonate ABC transporter substrate-binding protein</fullName>
    </recommendedName>
</protein>
<dbReference type="AlphaFoldDB" id="A0A7M3MFN5"/>
<keyword evidence="5" id="KW-1185">Reference proteome</keyword>
<dbReference type="OrthoDB" id="527737at2"/>
<proteinExistence type="inferred from homology"/>
<dbReference type="Proteomes" id="UP000448292">
    <property type="component" value="Unassembled WGS sequence"/>
</dbReference>
<sequence>MSRWTLLISTISDFSGRYAPTMSYLAIPVNIMFQRVLFFVFLLLLCMPGAAHADTIRFGVTAPQGSLQALEAWRPLAQHLAGAAGRHVSLVPLGTQNVEMTAERERVDIALVGALQAVSLVDRCAYVPVASRVAASGDRFGGVIAASSASGIRTAADLRGKKVAALGAESAGAFLFQVNHLMDRGIDPRMDFAEFKRCSGQAECVQLVKSGRYDACFVRTGVLEALEEQGALSMEEFNVVDAREEPGFEYAHSTELYPAWYLVASRNLDASVRERIRQAAFGMSADDPVAASTKTLGFVEPRDIGPVRNALQRVFAAGFADLP</sequence>
<reference evidence="4 5" key="1">
    <citation type="submission" date="2018-06" db="EMBL/GenBank/DDBJ databases">
        <title>Complete genome of Desulfovibrio indonesiensis P37SLT.</title>
        <authorList>
            <person name="Crispim J.S."/>
            <person name="Vidigal P.M.P."/>
            <person name="Silva L.C.F."/>
            <person name="Laguardia C.N."/>
            <person name="Araujo L.C."/>
            <person name="Dias R.S."/>
            <person name="Sousa M.P."/>
            <person name="Paula S.O."/>
            <person name="Silva C."/>
        </authorList>
    </citation>
    <scope>NUCLEOTIDE SEQUENCE [LARGE SCALE GENOMIC DNA]</scope>
    <source>
        <strain evidence="4 5">P37SLT</strain>
    </source>
</reference>
<comment type="similarity">
    <text evidence="2">Belongs to the bacterial solute-binding protein SsuA/TauA family.</text>
</comment>
<evidence type="ECO:0000256" key="1">
    <source>
        <dbReference type="ARBA" id="ARBA00004418"/>
    </source>
</evidence>
<dbReference type="Gene3D" id="3.40.190.10">
    <property type="entry name" value="Periplasmic binding protein-like II"/>
    <property type="match status" value="2"/>
</dbReference>
<accession>A0A7M3MFN5</accession>
<evidence type="ECO:0008006" key="6">
    <source>
        <dbReference type="Google" id="ProtNLM"/>
    </source>
</evidence>
<evidence type="ECO:0000256" key="3">
    <source>
        <dbReference type="ARBA" id="ARBA00022729"/>
    </source>
</evidence>
<gene>
    <name evidence="4" type="ORF">DPQ33_07395</name>
</gene>
<evidence type="ECO:0000256" key="2">
    <source>
        <dbReference type="ARBA" id="ARBA00010742"/>
    </source>
</evidence>
<keyword evidence="3" id="KW-0732">Signal</keyword>
<organism evidence="4 5">
    <name type="scientific">Oceanidesulfovibrio indonesiensis</name>
    <dbReference type="NCBI Taxonomy" id="54767"/>
    <lineage>
        <taxon>Bacteria</taxon>
        <taxon>Pseudomonadati</taxon>
        <taxon>Thermodesulfobacteriota</taxon>
        <taxon>Desulfovibrionia</taxon>
        <taxon>Desulfovibrionales</taxon>
        <taxon>Desulfovibrionaceae</taxon>
        <taxon>Oceanidesulfovibrio</taxon>
    </lineage>
</organism>
<dbReference type="GO" id="GO:0042597">
    <property type="term" value="C:periplasmic space"/>
    <property type="evidence" value="ECO:0007669"/>
    <property type="project" value="UniProtKB-SubCell"/>
</dbReference>
<dbReference type="PANTHER" id="PTHR30024:SF47">
    <property type="entry name" value="TAURINE-BINDING PERIPLASMIC PROTEIN"/>
    <property type="match status" value="1"/>
</dbReference>
<dbReference type="Pfam" id="PF12974">
    <property type="entry name" value="Phosphonate-bd"/>
    <property type="match status" value="1"/>
</dbReference>
<comment type="caution">
    <text evidence="4">The sequence shown here is derived from an EMBL/GenBank/DDBJ whole genome shotgun (WGS) entry which is preliminary data.</text>
</comment>
<name>A0A7M3MFN5_9BACT</name>
<dbReference type="EMBL" id="QMIE01000005">
    <property type="protein sequence ID" value="TVM17926.1"/>
    <property type="molecule type" value="Genomic_DNA"/>
</dbReference>